<proteinExistence type="predicted"/>
<evidence type="ECO:0000313" key="2">
    <source>
        <dbReference type="EMBL" id="MFC3659347.1"/>
    </source>
</evidence>
<dbReference type="RefSeq" id="WP_386706574.1">
    <property type="nucleotide sequence ID" value="NZ_JBHRYF010000001.1"/>
</dbReference>
<evidence type="ECO:0000313" key="3">
    <source>
        <dbReference type="Proteomes" id="UP001595724"/>
    </source>
</evidence>
<evidence type="ECO:0008006" key="4">
    <source>
        <dbReference type="Google" id="ProtNLM"/>
    </source>
</evidence>
<reference evidence="3" key="1">
    <citation type="journal article" date="2019" name="Int. J. Syst. Evol. Microbiol.">
        <title>The Global Catalogue of Microorganisms (GCM) 10K type strain sequencing project: providing services to taxonomists for standard genome sequencing and annotation.</title>
        <authorList>
            <consortium name="The Broad Institute Genomics Platform"/>
            <consortium name="The Broad Institute Genome Sequencing Center for Infectious Disease"/>
            <person name="Wu L."/>
            <person name="Ma J."/>
        </authorList>
    </citation>
    <scope>NUCLEOTIDE SEQUENCE [LARGE SCALE GENOMIC DNA]</scope>
    <source>
        <strain evidence="3">KCTC 42211</strain>
    </source>
</reference>
<evidence type="ECO:0000256" key="1">
    <source>
        <dbReference type="SAM" id="MobiDB-lite"/>
    </source>
</evidence>
<dbReference type="Proteomes" id="UP001595724">
    <property type="component" value="Unassembled WGS sequence"/>
</dbReference>
<organism evidence="2 3">
    <name type="scientific">Luteimonas notoginsengisoli</name>
    <dbReference type="NCBI Taxonomy" id="1578200"/>
    <lineage>
        <taxon>Bacteria</taxon>
        <taxon>Pseudomonadati</taxon>
        <taxon>Pseudomonadota</taxon>
        <taxon>Gammaproteobacteria</taxon>
        <taxon>Lysobacterales</taxon>
        <taxon>Lysobacteraceae</taxon>
        <taxon>Luteimonas</taxon>
    </lineage>
</organism>
<accession>A0ABV7USR7</accession>
<feature type="region of interest" description="Disordered" evidence="1">
    <location>
        <begin position="110"/>
        <end position="134"/>
    </location>
</feature>
<dbReference type="EMBL" id="JBHRYF010000001">
    <property type="protein sequence ID" value="MFC3659347.1"/>
    <property type="molecule type" value="Genomic_DNA"/>
</dbReference>
<protein>
    <recommendedName>
        <fullName evidence="4">Large polyvalent protein associated domain-containing protein</fullName>
    </recommendedName>
</protein>
<keyword evidence="3" id="KW-1185">Reference proteome</keyword>
<sequence>MVVMMRDGGGSVPQQPTVPPPPPTPANLGRADAQAANASVAAMTPQQQAQLTGDVQALPVAERNELINQLATVLEPAQLRQLEPVFGSDVVREAVETRAGVVVREEYAALTGSGAPSSRPAQRSGLDDGEQASRAQEDYADNVANSGILATLQLSDLMLEHAGDPAYLSELVRLAKDDGTLGAVVDAPYGGLYQKEGDTYTWDTPGNDGDARREVFATAIATAIDRGAISETDLRALAVDSGGWQDVAGRIDVAQVGATDTTRATATSLDDLLGAQDGAQEDVDRLDEDLGGLLAQAGPMTPEQQAAFIEAFRNDPEHKPTYDTLIESSQALSDYMSTHRNEVLDAAVRDPAVAGQVNEAIATLARNGHGVEAMTLLAQIQRVPDSALAGVFAGFDLSGEVLTDAASSAMSELLAANDGSVSQAQAQFTTLMSAFGQGVPAWGGYKDFSDGQKLLNDLAGGNYSALDRYKLQWDSSSPLFRAFAAAGVVAGAVSAANAGNSEEYLLAIGGLAQSGENGARLLAGAMDALAESGRLAQYSGTFAGAAGFAARLAPALGLIASSASLVNSIQEASDGNVGYAIAAFGDVLGVLGSALEFTPVAPAGFIVSGIGAIISGVGSFVGELINGNERREQIEGYLVEAGVDPQIADEMASRGSDLFDMAETLDMSAEDIQALLVAHPEVALSAGHVGIITRAAEACGLQGSEVLGFVDKLAGDNADFAWDLFGIVSALPTSDTQAQAFLRSYIENNYDSAIEYAQAQSPELFGAAAEEREAAVRDYESDGFTPSYALALGNRLIDNTDPAYRAEMIGRLAADGRLEVFAEELGPYGGDWAEASRAAISDAVAAGTITQEQADAALGHF</sequence>
<feature type="region of interest" description="Disordered" evidence="1">
    <location>
        <begin position="1"/>
        <end position="33"/>
    </location>
</feature>
<comment type="caution">
    <text evidence="2">The sequence shown here is derived from an EMBL/GenBank/DDBJ whole genome shotgun (WGS) entry which is preliminary data.</text>
</comment>
<gene>
    <name evidence="2" type="ORF">ACFOM9_04530</name>
</gene>
<name>A0ABV7USR7_9GAMM</name>
<feature type="compositionally biased region" description="Pro residues" evidence="1">
    <location>
        <begin position="16"/>
        <end position="25"/>
    </location>
</feature>